<dbReference type="EMBL" id="JAFGIX010000027">
    <property type="protein sequence ID" value="MBN1572753.1"/>
    <property type="molecule type" value="Genomic_DNA"/>
</dbReference>
<gene>
    <name evidence="3" type="ORF">JW984_06085</name>
</gene>
<keyword evidence="2" id="KW-0560">Oxidoreductase</keyword>
<evidence type="ECO:0000256" key="2">
    <source>
        <dbReference type="ARBA" id="ARBA00023002"/>
    </source>
</evidence>
<dbReference type="SUPFAM" id="SSF51735">
    <property type="entry name" value="NAD(P)-binding Rossmann-fold domains"/>
    <property type="match status" value="1"/>
</dbReference>
<evidence type="ECO:0000313" key="3">
    <source>
        <dbReference type="EMBL" id="MBN1572753.1"/>
    </source>
</evidence>
<evidence type="ECO:0000313" key="4">
    <source>
        <dbReference type="Proteomes" id="UP000809273"/>
    </source>
</evidence>
<dbReference type="AlphaFoldDB" id="A0A9D8KDY4"/>
<dbReference type="InterPro" id="IPR002347">
    <property type="entry name" value="SDR_fam"/>
</dbReference>
<dbReference type="PANTHER" id="PTHR44196:SF1">
    <property type="entry name" value="DEHYDROGENASE_REDUCTASE SDR FAMILY MEMBER 7B"/>
    <property type="match status" value="1"/>
</dbReference>
<reference evidence="3" key="2">
    <citation type="submission" date="2021-01" db="EMBL/GenBank/DDBJ databases">
        <authorList>
            <person name="Hahn C.R."/>
            <person name="Youssef N.H."/>
            <person name="Elshahed M."/>
        </authorList>
    </citation>
    <scope>NUCLEOTIDE SEQUENCE</scope>
    <source>
        <strain evidence="3">Zod_Metabat.24</strain>
    </source>
</reference>
<dbReference type="InterPro" id="IPR036291">
    <property type="entry name" value="NAD(P)-bd_dom_sf"/>
</dbReference>
<dbReference type="PRINTS" id="PR00081">
    <property type="entry name" value="GDHRDH"/>
</dbReference>
<proteinExistence type="inferred from homology"/>
<evidence type="ECO:0000256" key="1">
    <source>
        <dbReference type="ARBA" id="ARBA00006484"/>
    </source>
</evidence>
<dbReference type="Gene3D" id="3.40.50.720">
    <property type="entry name" value="NAD(P)-binding Rossmann-like Domain"/>
    <property type="match status" value="1"/>
</dbReference>
<dbReference type="GO" id="GO:0016020">
    <property type="term" value="C:membrane"/>
    <property type="evidence" value="ECO:0007669"/>
    <property type="project" value="TreeGrafter"/>
</dbReference>
<dbReference type="Proteomes" id="UP000809273">
    <property type="component" value="Unassembled WGS sequence"/>
</dbReference>
<comment type="caution">
    <text evidence="3">The sequence shown here is derived from an EMBL/GenBank/DDBJ whole genome shotgun (WGS) entry which is preliminary data.</text>
</comment>
<accession>A0A9D8KDY4</accession>
<organism evidence="3 4">
    <name type="scientific">Candidatus Zymogenus saltonus</name>
    <dbReference type="NCBI Taxonomy" id="2844893"/>
    <lineage>
        <taxon>Bacteria</taxon>
        <taxon>Deltaproteobacteria</taxon>
        <taxon>Candidatus Zymogenia</taxon>
        <taxon>Candidatus Zymogeniales</taxon>
        <taxon>Candidatus Zymogenaceae</taxon>
        <taxon>Candidatus Zymogenus</taxon>
    </lineage>
</organism>
<sequence>MSQVIVITGLADGMGRHVAKMLAEKGNSIAGFDVDANGIESLKKELDKVSGGNAKHHLVALDITNRKGILKFRDEVLKKYEKIDTVLSNVGIGFFGPFEEIDLEKALKCLEINVIGAMAIFQAFIPHMRERKEGKLIAMSSIVGQVPFPFESIYTASKFGLEGWIQALKYELDPFGIKFAVISPAQVSTSFAAKIHKLPPKDSPYRERVKKFIDKDNEMIKDAPTPEFAAKVIVKVVEKKKPKLFNQIEFQSKVFYWLNKMSPRWFRDFLVLTIMDIRK</sequence>
<protein>
    <submittedName>
        <fullName evidence="3">SDR family NAD(P)-dependent oxidoreductase</fullName>
    </submittedName>
</protein>
<comment type="similarity">
    <text evidence="1">Belongs to the short-chain dehydrogenases/reductases (SDR) family.</text>
</comment>
<dbReference type="GO" id="GO:0016491">
    <property type="term" value="F:oxidoreductase activity"/>
    <property type="evidence" value="ECO:0007669"/>
    <property type="project" value="UniProtKB-KW"/>
</dbReference>
<dbReference type="PANTHER" id="PTHR44196">
    <property type="entry name" value="DEHYDROGENASE/REDUCTASE SDR FAMILY MEMBER 7B"/>
    <property type="match status" value="1"/>
</dbReference>
<name>A0A9D8KDY4_9DELT</name>
<dbReference type="Pfam" id="PF00106">
    <property type="entry name" value="adh_short"/>
    <property type="match status" value="1"/>
</dbReference>
<reference evidence="3" key="1">
    <citation type="journal article" date="2021" name="Environ. Microbiol.">
        <title>Genomic characterization of three novel Desulfobacterota classes expand the metabolic and phylogenetic diversity of the phylum.</title>
        <authorList>
            <person name="Murphy C.L."/>
            <person name="Biggerstaff J."/>
            <person name="Eichhorn A."/>
            <person name="Ewing E."/>
            <person name="Shahan R."/>
            <person name="Soriano D."/>
            <person name="Stewart S."/>
            <person name="VanMol K."/>
            <person name="Walker R."/>
            <person name="Walters P."/>
            <person name="Elshahed M.S."/>
            <person name="Youssef N.H."/>
        </authorList>
    </citation>
    <scope>NUCLEOTIDE SEQUENCE</scope>
    <source>
        <strain evidence="3">Zod_Metabat.24</strain>
    </source>
</reference>